<evidence type="ECO:0000313" key="1">
    <source>
        <dbReference type="EMBL" id="RXN20230.1"/>
    </source>
</evidence>
<evidence type="ECO:0000313" key="2">
    <source>
        <dbReference type="Proteomes" id="UP000290572"/>
    </source>
</evidence>
<name>A0A498MJ68_LABRO</name>
<protein>
    <submittedName>
        <fullName evidence="1">Uncharacterized protein</fullName>
    </submittedName>
</protein>
<reference evidence="1 2" key="1">
    <citation type="submission" date="2018-03" db="EMBL/GenBank/DDBJ databases">
        <title>Draft genome sequence of Rohu Carp (Labeo rohita).</title>
        <authorList>
            <person name="Das P."/>
            <person name="Kushwaha B."/>
            <person name="Joshi C.G."/>
            <person name="Kumar D."/>
            <person name="Nagpure N.S."/>
            <person name="Sahoo L."/>
            <person name="Das S.P."/>
            <person name="Bit A."/>
            <person name="Patnaik S."/>
            <person name="Meher P.K."/>
            <person name="Jayasankar P."/>
            <person name="Koringa P.G."/>
            <person name="Patel N.V."/>
            <person name="Hinsu A.T."/>
            <person name="Kumar R."/>
            <person name="Pandey M."/>
            <person name="Agarwal S."/>
            <person name="Srivastava S."/>
            <person name="Singh M."/>
            <person name="Iquebal M.A."/>
            <person name="Jaiswal S."/>
            <person name="Angadi U.B."/>
            <person name="Kumar N."/>
            <person name="Raza M."/>
            <person name="Shah T.M."/>
            <person name="Rai A."/>
            <person name="Jena J.K."/>
        </authorList>
    </citation>
    <scope>NUCLEOTIDE SEQUENCE [LARGE SCALE GENOMIC DNA]</scope>
    <source>
        <strain evidence="1">DASCIFA01</strain>
        <tissue evidence="1">Testis</tissue>
    </source>
</reference>
<accession>A0A498MJ68</accession>
<proteinExistence type="predicted"/>
<keyword evidence="2" id="KW-1185">Reference proteome</keyword>
<dbReference type="Proteomes" id="UP000290572">
    <property type="component" value="Unassembled WGS sequence"/>
</dbReference>
<organism evidence="1 2">
    <name type="scientific">Labeo rohita</name>
    <name type="common">Indian major carp</name>
    <name type="synonym">Cyprinus rohita</name>
    <dbReference type="NCBI Taxonomy" id="84645"/>
    <lineage>
        <taxon>Eukaryota</taxon>
        <taxon>Metazoa</taxon>
        <taxon>Chordata</taxon>
        <taxon>Craniata</taxon>
        <taxon>Vertebrata</taxon>
        <taxon>Euteleostomi</taxon>
        <taxon>Actinopterygii</taxon>
        <taxon>Neopterygii</taxon>
        <taxon>Teleostei</taxon>
        <taxon>Ostariophysi</taxon>
        <taxon>Cypriniformes</taxon>
        <taxon>Cyprinidae</taxon>
        <taxon>Labeoninae</taxon>
        <taxon>Labeonini</taxon>
        <taxon>Labeo</taxon>
    </lineage>
</organism>
<sequence length="81" mass="8761">MEQSVVTGSRDLGTATATTIVGGARVPKDWAKSVRLTKGEPVGRGHFFEHDLYFLQLRVCNSDTGVFADCFITGSVKGKKN</sequence>
<comment type="caution">
    <text evidence="1">The sequence shown here is derived from an EMBL/GenBank/DDBJ whole genome shotgun (WGS) entry which is preliminary data.</text>
</comment>
<dbReference type="EMBL" id="QBIY01012648">
    <property type="protein sequence ID" value="RXN20230.1"/>
    <property type="molecule type" value="Genomic_DNA"/>
</dbReference>
<gene>
    <name evidence="1" type="ORF">ROHU_025089</name>
</gene>
<dbReference type="AlphaFoldDB" id="A0A498MJ68"/>